<feature type="transmembrane region" description="Helical" evidence="6">
    <location>
        <begin position="155"/>
        <end position="180"/>
    </location>
</feature>
<feature type="transmembrane region" description="Helical" evidence="6">
    <location>
        <begin position="335"/>
        <end position="356"/>
    </location>
</feature>
<keyword evidence="5 6" id="KW-0472">Membrane</keyword>
<sequence>MEPSILSLLPPLVTIGLAIVTKRIIIALLIGIVLGSLMSTGWSVTGAAELIFEVVSGLVIADGAIAEEMYISLFVFLLGVLTSFIYIAGGTGAFAEWVTRRVRARRQARLVPVVVGMILFFDDAFSSLVGGNVSRSVTDQRRISRAKLAYLVDSTAAPVIILVPISGWAAFIAATMTGIFEDNDISEYTGYEGYLFSVPANFYAITALLFAIAVAVLGINFGPMRRHEERAASEGVLWDETRGKVPGETGRELPQRDDGRPRDLLTPVIALVLITIVFAVWIGVSRTNGPITPMNVLANTDVILALFYSGLLACVIAGAMLLAKRTPARQVGRAAWFGAGSMWVAVVVVFLAWVTAEIISGLGIGEYVASFITGDVALALLPAMLFVLAAFVSFSMGSTFGTFGLILPIAAQIVASTDMTFLIPAFGAVLAGAIFGDHTSPLSDTTILSSIGSGIQVIEHVTTQLPYAFICGLSSLAGFVVLGLTRNTLAGLAVALAALAVAVVFLRARTPRLQERTAPAGSAST</sequence>
<evidence type="ECO:0000256" key="5">
    <source>
        <dbReference type="ARBA" id="ARBA00023136"/>
    </source>
</evidence>
<evidence type="ECO:0000256" key="2">
    <source>
        <dbReference type="ARBA" id="ARBA00022475"/>
    </source>
</evidence>
<keyword evidence="9" id="KW-1185">Reference proteome</keyword>
<feature type="transmembrane region" description="Helical" evidence="6">
    <location>
        <begin position="302"/>
        <end position="323"/>
    </location>
</feature>
<evidence type="ECO:0000256" key="4">
    <source>
        <dbReference type="ARBA" id="ARBA00022989"/>
    </source>
</evidence>
<name>A0ABP8LBT8_9MICO</name>
<accession>A0ABP8LBT8</accession>
<evidence type="ECO:0000259" key="7">
    <source>
        <dbReference type="Pfam" id="PF03553"/>
    </source>
</evidence>
<dbReference type="Pfam" id="PF03553">
    <property type="entry name" value="Na_H_antiporter"/>
    <property type="match status" value="1"/>
</dbReference>
<feature type="transmembrane region" description="Helical" evidence="6">
    <location>
        <begin position="376"/>
        <end position="407"/>
    </location>
</feature>
<feature type="transmembrane region" description="Helical" evidence="6">
    <location>
        <begin position="40"/>
        <end position="61"/>
    </location>
</feature>
<dbReference type="EMBL" id="BAABGN010000011">
    <property type="protein sequence ID" value="GAA4426390.1"/>
    <property type="molecule type" value="Genomic_DNA"/>
</dbReference>
<dbReference type="PANTHER" id="PTHR43478:SF1">
    <property type="entry name" value="NA+_H+ ANTIPORTER NHAC-LIKE C-TERMINAL DOMAIN-CONTAINING PROTEIN"/>
    <property type="match status" value="1"/>
</dbReference>
<keyword evidence="2" id="KW-1003">Cell membrane</keyword>
<evidence type="ECO:0000256" key="1">
    <source>
        <dbReference type="ARBA" id="ARBA00004651"/>
    </source>
</evidence>
<proteinExistence type="predicted"/>
<keyword evidence="3 6" id="KW-0812">Transmembrane</keyword>
<dbReference type="Proteomes" id="UP001500622">
    <property type="component" value="Unassembled WGS sequence"/>
</dbReference>
<feature type="transmembrane region" description="Helical" evidence="6">
    <location>
        <begin position="264"/>
        <end position="282"/>
    </location>
</feature>
<feature type="transmembrane region" description="Helical" evidence="6">
    <location>
        <begin position="200"/>
        <end position="221"/>
    </location>
</feature>
<feature type="transmembrane region" description="Helical" evidence="6">
    <location>
        <begin position="12"/>
        <end position="34"/>
    </location>
</feature>
<feature type="transmembrane region" description="Helical" evidence="6">
    <location>
        <begin position="419"/>
        <end position="436"/>
    </location>
</feature>
<evidence type="ECO:0000313" key="9">
    <source>
        <dbReference type="Proteomes" id="UP001500622"/>
    </source>
</evidence>
<organism evidence="8 9">
    <name type="scientific">Georgenia halophila</name>
    <dbReference type="NCBI Taxonomy" id="620889"/>
    <lineage>
        <taxon>Bacteria</taxon>
        <taxon>Bacillati</taxon>
        <taxon>Actinomycetota</taxon>
        <taxon>Actinomycetes</taxon>
        <taxon>Micrococcales</taxon>
        <taxon>Bogoriellaceae</taxon>
        <taxon>Georgenia</taxon>
    </lineage>
</organism>
<gene>
    <name evidence="8" type="ORF">GCM10023169_25100</name>
</gene>
<feature type="transmembrane region" description="Helical" evidence="6">
    <location>
        <begin position="489"/>
        <end position="506"/>
    </location>
</feature>
<reference evidence="9" key="1">
    <citation type="journal article" date="2019" name="Int. J. Syst. Evol. Microbiol.">
        <title>The Global Catalogue of Microorganisms (GCM) 10K type strain sequencing project: providing services to taxonomists for standard genome sequencing and annotation.</title>
        <authorList>
            <consortium name="The Broad Institute Genomics Platform"/>
            <consortium name="The Broad Institute Genome Sequencing Center for Infectious Disease"/>
            <person name="Wu L."/>
            <person name="Ma J."/>
        </authorList>
    </citation>
    <scope>NUCLEOTIDE SEQUENCE [LARGE SCALE GENOMIC DNA]</scope>
    <source>
        <strain evidence="9">JCM 17810</strain>
    </source>
</reference>
<comment type="caution">
    <text evidence="8">The sequence shown here is derived from an EMBL/GenBank/DDBJ whole genome shotgun (WGS) entry which is preliminary data.</text>
</comment>
<keyword evidence="4 6" id="KW-1133">Transmembrane helix</keyword>
<dbReference type="InterPro" id="IPR018461">
    <property type="entry name" value="Na/H_Antiport_NhaC-like_C"/>
</dbReference>
<evidence type="ECO:0000256" key="6">
    <source>
        <dbReference type="SAM" id="Phobius"/>
    </source>
</evidence>
<feature type="domain" description="Na+/H+ antiporter NhaC-like C-terminal" evidence="7">
    <location>
        <begin position="159"/>
        <end position="483"/>
    </location>
</feature>
<feature type="transmembrane region" description="Helical" evidence="6">
    <location>
        <begin position="73"/>
        <end position="98"/>
    </location>
</feature>
<evidence type="ECO:0000313" key="8">
    <source>
        <dbReference type="EMBL" id="GAA4426390.1"/>
    </source>
</evidence>
<evidence type="ECO:0000256" key="3">
    <source>
        <dbReference type="ARBA" id="ARBA00022692"/>
    </source>
</evidence>
<comment type="subcellular location">
    <subcellularLocation>
        <location evidence="1">Cell membrane</location>
        <topology evidence="1">Multi-pass membrane protein</topology>
    </subcellularLocation>
</comment>
<dbReference type="PANTHER" id="PTHR43478">
    <property type="entry name" value="NA+/H+ ANTIPORTER-RELATED"/>
    <property type="match status" value="1"/>
</dbReference>
<protein>
    <submittedName>
        <fullName evidence="8">Na+/H+ antiporter NhaC family protein</fullName>
    </submittedName>
</protein>